<organism evidence="6 7">
    <name type="scientific">Truncatella angustata</name>
    <dbReference type="NCBI Taxonomy" id="152316"/>
    <lineage>
        <taxon>Eukaryota</taxon>
        <taxon>Fungi</taxon>
        <taxon>Dikarya</taxon>
        <taxon>Ascomycota</taxon>
        <taxon>Pezizomycotina</taxon>
        <taxon>Sordariomycetes</taxon>
        <taxon>Xylariomycetidae</taxon>
        <taxon>Amphisphaeriales</taxon>
        <taxon>Sporocadaceae</taxon>
        <taxon>Truncatella</taxon>
    </lineage>
</organism>
<reference evidence="6" key="1">
    <citation type="journal article" date="2021" name="Nat. Commun.">
        <title>Genetic determinants of endophytism in the Arabidopsis root mycobiome.</title>
        <authorList>
            <person name="Mesny F."/>
            <person name="Miyauchi S."/>
            <person name="Thiergart T."/>
            <person name="Pickel B."/>
            <person name="Atanasova L."/>
            <person name="Karlsson M."/>
            <person name="Huettel B."/>
            <person name="Barry K.W."/>
            <person name="Haridas S."/>
            <person name="Chen C."/>
            <person name="Bauer D."/>
            <person name="Andreopoulos W."/>
            <person name="Pangilinan J."/>
            <person name="LaButti K."/>
            <person name="Riley R."/>
            <person name="Lipzen A."/>
            <person name="Clum A."/>
            <person name="Drula E."/>
            <person name="Henrissat B."/>
            <person name="Kohler A."/>
            <person name="Grigoriev I.V."/>
            <person name="Martin F.M."/>
            <person name="Hacquard S."/>
        </authorList>
    </citation>
    <scope>NUCLEOTIDE SEQUENCE</scope>
    <source>
        <strain evidence="6">MPI-SDFR-AT-0073</strain>
    </source>
</reference>
<dbReference type="CDD" id="cd00200">
    <property type="entry name" value="WD40"/>
    <property type="match status" value="1"/>
</dbReference>
<dbReference type="Gene3D" id="3.40.50.300">
    <property type="entry name" value="P-loop containing nucleotide triphosphate hydrolases"/>
    <property type="match status" value="1"/>
</dbReference>
<dbReference type="InterPro" id="IPR020472">
    <property type="entry name" value="WD40_PAC1"/>
</dbReference>
<dbReference type="PANTHER" id="PTHR19848:SF8">
    <property type="entry name" value="F-BOX AND WD REPEAT DOMAIN CONTAINING 7"/>
    <property type="match status" value="1"/>
</dbReference>
<dbReference type="PRINTS" id="PR00320">
    <property type="entry name" value="GPROTEINBRPT"/>
</dbReference>
<dbReference type="Pfam" id="PF24883">
    <property type="entry name" value="NPHP3_N"/>
    <property type="match status" value="1"/>
</dbReference>
<dbReference type="AlphaFoldDB" id="A0A9P8ZZ17"/>
<dbReference type="InterPro" id="IPR027417">
    <property type="entry name" value="P-loop_NTPase"/>
</dbReference>
<dbReference type="InterPro" id="IPR019775">
    <property type="entry name" value="WD40_repeat_CS"/>
</dbReference>
<dbReference type="Gene3D" id="2.130.10.10">
    <property type="entry name" value="YVTN repeat-like/Quinoprotein amine dehydrogenase"/>
    <property type="match status" value="2"/>
</dbReference>
<accession>A0A9P8ZZ17</accession>
<feature type="compositionally biased region" description="Low complexity" evidence="4">
    <location>
        <begin position="24"/>
        <end position="44"/>
    </location>
</feature>
<evidence type="ECO:0000313" key="6">
    <source>
        <dbReference type="EMBL" id="KAH6654591.1"/>
    </source>
</evidence>
<dbReference type="SUPFAM" id="SSF50978">
    <property type="entry name" value="WD40 repeat-like"/>
    <property type="match status" value="1"/>
</dbReference>
<feature type="repeat" description="WD" evidence="3">
    <location>
        <begin position="921"/>
        <end position="961"/>
    </location>
</feature>
<feature type="domain" description="NACHT" evidence="5">
    <location>
        <begin position="397"/>
        <end position="618"/>
    </location>
</feature>
<comment type="caution">
    <text evidence="6">The sequence shown here is derived from an EMBL/GenBank/DDBJ whole genome shotgun (WGS) entry which is preliminary data.</text>
</comment>
<dbReference type="InterPro" id="IPR036322">
    <property type="entry name" value="WD40_repeat_dom_sf"/>
</dbReference>
<dbReference type="InterPro" id="IPR001680">
    <property type="entry name" value="WD40_rpt"/>
</dbReference>
<gene>
    <name evidence="6" type="ORF">BKA67DRAFT_517795</name>
</gene>
<dbReference type="PROSITE" id="PS00678">
    <property type="entry name" value="WD_REPEATS_1"/>
    <property type="match status" value="1"/>
</dbReference>
<keyword evidence="1 3" id="KW-0853">WD repeat</keyword>
<evidence type="ECO:0000313" key="7">
    <source>
        <dbReference type="Proteomes" id="UP000758603"/>
    </source>
</evidence>
<dbReference type="PROSITE" id="PS50082">
    <property type="entry name" value="WD_REPEATS_2"/>
    <property type="match status" value="4"/>
</dbReference>
<dbReference type="InterPro" id="IPR031359">
    <property type="entry name" value="NACHT_N"/>
</dbReference>
<dbReference type="SMART" id="SM00320">
    <property type="entry name" value="WD40"/>
    <property type="match status" value="4"/>
</dbReference>
<evidence type="ECO:0000259" key="5">
    <source>
        <dbReference type="PROSITE" id="PS50837"/>
    </source>
</evidence>
<evidence type="ECO:0000256" key="4">
    <source>
        <dbReference type="SAM" id="MobiDB-lite"/>
    </source>
</evidence>
<evidence type="ECO:0000256" key="2">
    <source>
        <dbReference type="ARBA" id="ARBA00022737"/>
    </source>
</evidence>
<dbReference type="InterPro" id="IPR007111">
    <property type="entry name" value="NACHT_NTPase"/>
</dbReference>
<sequence>MAPPWWEKVKNRIKKRRQTSILEPTSNPTSIPSRTTPSPTSSQPIAEPAPGTSSQLPASKLSLGADKDSQLPNPQERLWHEAYDDLEKNEPKVTQAFEKIIAAKLGQNEPSTQLDQAAEHVITASWKPTTVQMHKLVLDGLDRTEKTASVKQGLGNVLQAVQTARVLMNSAVQFVPQAAVAWAGVCLGLEVLSNPIAEDRENREGIIYVLSRMEWYWNLASLLLDENSNEQSFAGLRSQLEKNIRQVYEKLLSYQLKSICLYDRHWLATISRDALKVDGWADQLSKIKEVEAAVQRDMEQYNTEKATIWLGRLADTASAMEKSLQDIHLTIQNQALQQERRFQDDKDNQCLHDLFVTDPRKDKKRIEETKGGLLEGSYSWILEHDHFIRFRNDRQSRLLWIKGDPGKGKTMLLCGIIDKIEQNPSDLLSYFFCQATSNELDNAISVMRGLIYNLIDQDPSLIKHVRKKYDDKREKLFTGANVWYEIRDIATAIFEDPSLKDATIIIDALDECNTDRELLLDLIVNSSTVKWIISSRNWSDIEAKLNNAKQMDKLHLEINQDAVARAVNFYIEYKVDQLEKSKKYDEKTKDAVRHYLTSNADGTFLWVALVCHQLADQKVQKRHTIGTLRSFPPGLNALYKRMIEQISESKDAEVCREILALVSTVYQPVSVDELKGLVLSLKDLGQDEVQEIIASCGSFLTLREGSIFFVHQSAKDFLLENASDEILCSGIQHQHGEIFARSLDLLYNTLRRDIYDLRNPGFPVEKVKTPASDPLASIRYSCIFWVDHLQDSGVVTKAGMSKESEFTSSILKFLRNNYLQWLEALSLMRNIPEGVKAIEKLEKTLIETNSQELQSLVKDARRFILSQKGGIEVAPLQVYTSALIFSPTKSLIRRLFNREYPSWIKLAPKVEADWNACLQTLEGHTGSVWSVAFSADGRVASGSSDSTVKLWDAGSGSCLQTLEGHTGPVWSVAFSADGRVASGSYDDTVKLWDAGSGSCLQTLEGHTGSVYSVAFSADGRVASGSYDDAVKLWDAGSGSCLQTLEGHTGSVWSVAFSADGRVASGSSDRTVKLWDASSGVCLQTLDVNRIINYISFDPDNSSHLLTDADDIFLTSSLTDLMPSTRIALSNAYNQHRYSISANRVWIVQNGNNLIWLPPECRPVASRVAGSTIVIGSRSGRVLVIRLATAVGASPYDEFLSSSEAVHPAIF</sequence>
<dbReference type="Pfam" id="PF17100">
    <property type="entry name" value="NACHT_N"/>
    <property type="match status" value="1"/>
</dbReference>
<dbReference type="Pfam" id="PF00400">
    <property type="entry name" value="WD40"/>
    <property type="match status" value="4"/>
</dbReference>
<feature type="repeat" description="WD" evidence="3">
    <location>
        <begin position="1044"/>
        <end position="1084"/>
    </location>
</feature>
<proteinExistence type="predicted"/>
<protein>
    <recommendedName>
        <fullName evidence="5">NACHT domain-containing protein</fullName>
    </recommendedName>
</protein>
<keyword evidence="2" id="KW-0677">Repeat</keyword>
<feature type="repeat" description="WD" evidence="3">
    <location>
        <begin position="1003"/>
        <end position="1043"/>
    </location>
</feature>
<feature type="repeat" description="WD" evidence="3">
    <location>
        <begin position="962"/>
        <end position="1002"/>
    </location>
</feature>
<dbReference type="InterPro" id="IPR015943">
    <property type="entry name" value="WD40/YVTN_repeat-like_dom_sf"/>
</dbReference>
<dbReference type="Proteomes" id="UP000758603">
    <property type="component" value="Unassembled WGS sequence"/>
</dbReference>
<dbReference type="PROSITE" id="PS50294">
    <property type="entry name" value="WD_REPEATS_REGION"/>
    <property type="match status" value="4"/>
</dbReference>
<dbReference type="OrthoDB" id="538223at2759"/>
<feature type="region of interest" description="Disordered" evidence="4">
    <location>
        <begin position="1"/>
        <end position="72"/>
    </location>
</feature>
<name>A0A9P8ZZ17_9PEZI</name>
<dbReference type="PROSITE" id="PS50837">
    <property type="entry name" value="NACHT"/>
    <property type="match status" value="1"/>
</dbReference>
<keyword evidence="7" id="KW-1185">Reference proteome</keyword>
<dbReference type="PANTHER" id="PTHR19848">
    <property type="entry name" value="WD40 REPEAT PROTEIN"/>
    <property type="match status" value="1"/>
</dbReference>
<dbReference type="EMBL" id="JAGPXC010000004">
    <property type="protein sequence ID" value="KAH6654591.1"/>
    <property type="molecule type" value="Genomic_DNA"/>
</dbReference>
<dbReference type="InterPro" id="IPR056884">
    <property type="entry name" value="NPHP3-like_N"/>
</dbReference>
<dbReference type="GeneID" id="70126832"/>
<dbReference type="SUPFAM" id="SSF52540">
    <property type="entry name" value="P-loop containing nucleoside triphosphate hydrolases"/>
    <property type="match status" value="1"/>
</dbReference>
<evidence type="ECO:0000256" key="3">
    <source>
        <dbReference type="PROSITE-ProRule" id="PRU00221"/>
    </source>
</evidence>
<evidence type="ECO:0000256" key="1">
    <source>
        <dbReference type="ARBA" id="ARBA00022574"/>
    </source>
</evidence>
<dbReference type="RefSeq" id="XP_045958861.1">
    <property type="nucleotide sequence ID" value="XM_046097940.1"/>
</dbReference>